<reference evidence="1 2" key="2">
    <citation type="journal article" date="2016" name="Genome Announc.">
        <title>Draft Genome Sequence of Zhouia amylolytica AD3, Isolated from Tidal Flat Sediment.</title>
        <authorList>
            <person name="Jia B."/>
            <person name="Jin H.M."/>
            <person name="Lee H.J."/>
            <person name="Jeon C.O."/>
        </authorList>
    </citation>
    <scope>NUCLEOTIDE SEQUENCE [LARGE SCALE GENOMIC DNA]</scope>
    <source>
        <strain evidence="1 2">AD3</strain>
    </source>
</reference>
<dbReference type="Proteomes" id="UP000018850">
    <property type="component" value="Unassembled WGS sequence"/>
</dbReference>
<name>W2UR51_9FLAO</name>
<evidence type="ECO:0000313" key="1">
    <source>
        <dbReference type="EMBL" id="ETN96645.1"/>
    </source>
</evidence>
<accession>W2UR51</accession>
<comment type="caution">
    <text evidence="1">The sequence shown here is derived from an EMBL/GenBank/DDBJ whole genome shotgun (WGS) entry which is preliminary data.</text>
</comment>
<keyword evidence="2" id="KW-1185">Reference proteome</keyword>
<organism evidence="1 2">
    <name type="scientific">Zhouia amylolytica AD3</name>
    <dbReference type="NCBI Taxonomy" id="1286632"/>
    <lineage>
        <taxon>Bacteria</taxon>
        <taxon>Pseudomonadati</taxon>
        <taxon>Bacteroidota</taxon>
        <taxon>Flavobacteriia</taxon>
        <taxon>Flavobacteriales</taxon>
        <taxon>Flavobacteriaceae</taxon>
        <taxon>Zhouia</taxon>
    </lineage>
</organism>
<dbReference type="RefSeq" id="WP_038260599.1">
    <property type="nucleotide sequence ID" value="NZ_AYXY01000001.1"/>
</dbReference>
<gene>
    <name evidence="1" type="ORF">P278_00710</name>
</gene>
<reference evidence="2" key="1">
    <citation type="submission" date="2013-11" db="EMBL/GenBank/DDBJ databases">
        <title>Draft genome sequence from a member of Zhouia, isolated tidal flat.</title>
        <authorList>
            <person name="Jin H."/>
            <person name="Jeon C.O."/>
        </authorList>
    </citation>
    <scope>NUCLEOTIDE SEQUENCE [LARGE SCALE GENOMIC DNA]</scope>
    <source>
        <strain evidence="2">AD3</strain>
    </source>
</reference>
<dbReference type="AlphaFoldDB" id="W2UR51"/>
<dbReference type="EMBL" id="AYXY01000001">
    <property type="protein sequence ID" value="ETN96645.1"/>
    <property type="molecule type" value="Genomic_DNA"/>
</dbReference>
<sequence length="113" mass="13495">MKTKIKTIDGIQYYFKNHAVYENTEAPFSENFKFKNTVFFNGLEEDICKVFSKSDFKKKINFENIDKFHIDSVSFSINKFKNKIDLIYFLDLGSQLKSITMVLEKEENTWMLY</sequence>
<protein>
    <submittedName>
        <fullName evidence="1">Uncharacterized protein</fullName>
    </submittedName>
</protein>
<evidence type="ECO:0000313" key="2">
    <source>
        <dbReference type="Proteomes" id="UP000018850"/>
    </source>
</evidence>
<proteinExistence type="predicted"/>